<comment type="caution">
    <text evidence="2">The sequence shown here is derived from an EMBL/GenBank/DDBJ whole genome shotgun (WGS) entry which is preliminary data.</text>
</comment>
<dbReference type="eggNOG" id="COG2227">
    <property type="taxonomic scope" value="Bacteria"/>
</dbReference>
<dbReference type="EMBL" id="JEMY01000022">
    <property type="protein sequence ID" value="EXI89007.1"/>
    <property type="molecule type" value="Genomic_DNA"/>
</dbReference>
<sequence length="326" mass="36735">MQCRICGETDRLTPYRVREMLIGLRESFDYFLCAQCGCLQIAEIPPDMSRYYPADYYSMESHQQVPAQHTGVRRLVDQLLFLDAGLLNTVVSALVRRLRPDAYPVQLMPLTRDAGLRSFDDPVLDVGCGSGDFLFSLRAMGFTCLYGADPFVAEKIVRDGVTIFNTDVGDVDKPGFFRLITFQHSLEHVADQRGTLAAAAKLLRADGMMMVSLPVVESYAWEHYGTDWVDLDAPRHFYLHSLRSLKMVAADAGLVCRSIVPDPSILELLGSEQYRRDIPLRSPDSFMIKGREQCFTAEELARFEALRETLKPLGRAGRIMMYLSPA</sequence>
<dbReference type="STRING" id="1454004.AW11_01865"/>
<keyword evidence="1" id="KW-0808">Transferase</keyword>
<accession>A0A011QI74</accession>
<dbReference type="Pfam" id="PF13489">
    <property type="entry name" value="Methyltransf_23"/>
    <property type="match status" value="1"/>
</dbReference>
<dbReference type="SUPFAM" id="SSF53335">
    <property type="entry name" value="S-adenosyl-L-methionine-dependent methyltransferases"/>
    <property type="match status" value="1"/>
</dbReference>
<evidence type="ECO:0008006" key="4">
    <source>
        <dbReference type="Google" id="ProtNLM"/>
    </source>
</evidence>
<dbReference type="InterPro" id="IPR029063">
    <property type="entry name" value="SAM-dependent_MTases_sf"/>
</dbReference>
<evidence type="ECO:0000313" key="2">
    <source>
        <dbReference type="EMBL" id="EXI89007.1"/>
    </source>
</evidence>
<reference evidence="2" key="1">
    <citation type="submission" date="2014-02" db="EMBL/GenBank/DDBJ databases">
        <title>Expanding our view of genomic diversity in Candidatus Accumulibacter clades.</title>
        <authorList>
            <person name="Skennerton C.T."/>
            <person name="Barr J.J."/>
            <person name="Slater F.R."/>
            <person name="Bond P.L."/>
            <person name="Tyson G.W."/>
        </authorList>
    </citation>
    <scope>NUCLEOTIDE SEQUENCE [LARGE SCALE GENOMIC DNA]</scope>
</reference>
<name>A0A011QI74_ACCRE</name>
<protein>
    <recommendedName>
        <fullName evidence="4">Methyltransferase type 11</fullName>
    </recommendedName>
</protein>
<gene>
    <name evidence="2" type="ORF">AW11_01865</name>
</gene>
<organism evidence="2 3">
    <name type="scientific">Accumulibacter regalis</name>
    <dbReference type="NCBI Taxonomy" id="522306"/>
    <lineage>
        <taxon>Bacteria</taxon>
        <taxon>Pseudomonadati</taxon>
        <taxon>Pseudomonadota</taxon>
        <taxon>Betaproteobacteria</taxon>
        <taxon>Candidatus Accumulibacter</taxon>
    </lineage>
</organism>
<dbReference type="PANTHER" id="PTHR43861">
    <property type="entry name" value="TRANS-ACONITATE 2-METHYLTRANSFERASE-RELATED"/>
    <property type="match status" value="1"/>
</dbReference>
<dbReference type="Gene3D" id="3.40.50.150">
    <property type="entry name" value="Vaccinia Virus protein VP39"/>
    <property type="match status" value="1"/>
</dbReference>
<dbReference type="Proteomes" id="UP000022141">
    <property type="component" value="Unassembled WGS sequence"/>
</dbReference>
<dbReference type="AlphaFoldDB" id="A0A011QI74"/>
<proteinExistence type="predicted"/>
<evidence type="ECO:0000256" key="1">
    <source>
        <dbReference type="ARBA" id="ARBA00022679"/>
    </source>
</evidence>
<dbReference type="PATRIC" id="fig|1454004.3.peg.1924"/>
<keyword evidence="3" id="KW-1185">Reference proteome</keyword>
<evidence type="ECO:0000313" key="3">
    <source>
        <dbReference type="Proteomes" id="UP000022141"/>
    </source>
</evidence>
<dbReference type="GO" id="GO:0016740">
    <property type="term" value="F:transferase activity"/>
    <property type="evidence" value="ECO:0007669"/>
    <property type="project" value="UniProtKB-KW"/>
</dbReference>
<dbReference type="PANTHER" id="PTHR43861:SF3">
    <property type="entry name" value="PUTATIVE (AFU_ORTHOLOGUE AFUA_2G14390)-RELATED"/>
    <property type="match status" value="1"/>
</dbReference>